<reference evidence="1 2" key="2">
    <citation type="journal article" date="2021" name="Genomics">
        <title>High-quality reference genome for Clonorchis sinensis.</title>
        <authorList>
            <person name="Young N.D."/>
            <person name="Stroehlein A.J."/>
            <person name="Kinkar L."/>
            <person name="Wang T."/>
            <person name="Sohn W.M."/>
            <person name="Chang B.C.H."/>
            <person name="Kaur P."/>
            <person name="Weisz D."/>
            <person name="Dudchenko O."/>
            <person name="Aiden E.L."/>
            <person name="Korhonen P.K."/>
            <person name="Gasser R.B."/>
        </authorList>
    </citation>
    <scope>NUCLEOTIDE SEQUENCE [LARGE SCALE GENOMIC DNA]</scope>
    <source>
        <strain evidence="1">Cs-k2</strain>
    </source>
</reference>
<proteinExistence type="predicted"/>
<comment type="caution">
    <text evidence="1">The sequence shown here is derived from an EMBL/GenBank/DDBJ whole genome shotgun (WGS) entry which is preliminary data.</text>
</comment>
<keyword evidence="2" id="KW-1185">Reference proteome</keyword>
<reference evidence="1 2" key="1">
    <citation type="journal article" date="2018" name="Biotechnol. Adv.">
        <title>Improved genomic resources and new bioinformatic workflow for the carcinogenic parasite Clonorchis sinensis: Biotechnological implications.</title>
        <authorList>
            <person name="Wang D."/>
            <person name="Korhonen P.K."/>
            <person name="Gasser R.B."/>
            <person name="Young N.D."/>
        </authorList>
    </citation>
    <scope>NUCLEOTIDE SEQUENCE [LARGE SCALE GENOMIC DNA]</scope>
    <source>
        <strain evidence="1">Cs-k2</strain>
    </source>
</reference>
<organism evidence="1 2">
    <name type="scientific">Clonorchis sinensis</name>
    <name type="common">Chinese liver fluke</name>
    <dbReference type="NCBI Taxonomy" id="79923"/>
    <lineage>
        <taxon>Eukaryota</taxon>
        <taxon>Metazoa</taxon>
        <taxon>Spiralia</taxon>
        <taxon>Lophotrochozoa</taxon>
        <taxon>Platyhelminthes</taxon>
        <taxon>Trematoda</taxon>
        <taxon>Digenea</taxon>
        <taxon>Opisthorchiida</taxon>
        <taxon>Opisthorchiata</taxon>
        <taxon>Opisthorchiidae</taxon>
        <taxon>Clonorchis</taxon>
    </lineage>
</organism>
<dbReference type="Proteomes" id="UP000286415">
    <property type="component" value="Unassembled WGS sequence"/>
</dbReference>
<evidence type="ECO:0000313" key="1">
    <source>
        <dbReference type="EMBL" id="KAG5445605.1"/>
    </source>
</evidence>
<dbReference type="InParanoid" id="A0A3R7ESC7"/>
<name>A0A3R7ESC7_CLOSI</name>
<protein>
    <submittedName>
        <fullName evidence="1">Uncharacterized protein</fullName>
    </submittedName>
</protein>
<accession>A0A3R7ESC7</accession>
<evidence type="ECO:0000313" key="2">
    <source>
        <dbReference type="Proteomes" id="UP000286415"/>
    </source>
</evidence>
<gene>
    <name evidence="1" type="ORF">CSKR_105998</name>
</gene>
<dbReference type="EMBL" id="NIRI02000056">
    <property type="protein sequence ID" value="KAG5445605.1"/>
    <property type="molecule type" value="Genomic_DNA"/>
</dbReference>
<dbReference type="AlphaFoldDB" id="A0A3R7ESC7"/>
<sequence length="163" mass="18512">MRRPGAAHSVAWKHHKREIQLGSRSGYQNTGLCLTSYRSGVWELSSDPDLTTTKTYLLEVKQKNYLTEETNPVTTLLEPNSLHPDCTKFAKHTHLRTSLFLKGESSDFQQNLSLTVFNRDLLESAYESEMVSKSNAKQVICSQCFVCDLITICRLHITFTEAP</sequence>